<reference evidence="2" key="1">
    <citation type="submission" date="2021-02" db="EMBL/GenBank/DDBJ databases">
        <authorList>
            <person name="Nowell W R."/>
        </authorList>
    </citation>
    <scope>NUCLEOTIDE SEQUENCE</scope>
</reference>
<accession>A0A816ZRW4</accession>
<feature type="compositionally biased region" description="Basic and acidic residues" evidence="1">
    <location>
        <begin position="278"/>
        <end position="292"/>
    </location>
</feature>
<feature type="region of interest" description="Disordered" evidence="1">
    <location>
        <begin position="189"/>
        <end position="308"/>
    </location>
</feature>
<dbReference type="EMBL" id="CAJNRE010020368">
    <property type="protein sequence ID" value="CAF2228712.1"/>
    <property type="molecule type" value="Genomic_DNA"/>
</dbReference>
<proteinExistence type="predicted"/>
<dbReference type="AlphaFoldDB" id="A0A816ZRW4"/>
<sequence length="308" mass="35127">MTQNKVQYYILSFTTTGTCRSYDELKQWRLDDDCYEKLYPAIANNILLEGLTQFVENETDYPEKPGIANSTIYKKGNGRKIDSSRNYKLVREADDIDVCYLYVEITKGRNLGHFKMLTHSMECEYLLTVALENMRDSGSVTTAKDLKDAADKENLFIARERCEFINRCVLANIAITTATTTILYDVTKLGNDSNQKPKRQQQQQQTTTRTKNPVVSTSKCFTKSSDSEEDNDKSAPKLKTQNIQLTPKLYRLRSRTAGAANKKLTNNSHTCSASSSSSEKRQKKDETDDENIKQIPKKKKTRHAAKKH</sequence>
<protein>
    <submittedName>
        <fullName evidence="2">Uncharacterized protein</fullName>
    </submittedName>
</protein>
<evidence type="ECO:0000313" key="2">
    <source>
        <dbReference type="EMBL" id="CAF2228712.1"/>
    </source>
</evidence>
<organism evidence="2 3">
    <name type="scientific">Rotaria magnacalcarata</name>
    <dbReference type="NCBI Taxonomy" id="392030"/>
    <lineage>
        <taxon>Eukaryota</taxon>
        <taxon>Metazoa</taxon>
        <taxon>Spiralia</taxon>
        <taxon>Gnathifera</taxon>
        <taxon>Rotifera</taxon>
        <taxon>Eurotatoria</taxon>
        <taxon>Bdelloidea</taxon>
        <taxon>Philodinida</taxon>
        <taxon>Philodinidae</taxon>
        <taxon>Rotaria</taxon>
    </lineage>
</organism>
<feature type="compositionally biased region" description="Low complexity" evidence="1">
    <location>
        <begin position="200"/>
        <end position="213"/>
    </location>
</feature>
<name>A0A816ZRW4_9BILA</name>
<gene>
    <name evidence="2" type="ORF">MBJ925_LOCUS36769</name>
</gene>
<dbReference type="Proteomes" id="UP000663824">
    <property type="component" value="Unassembled WGS sequence"/>
</dbReference>
<evidence type="ECO:0000256" key="1">
    <source>
        <dbReference type="SAM" id="MobiDB-lite"/>
    </source>
</evidence>
<feature type="compositionally biased region" description="Basic residues" evidence="1">
    <location>
        <begin position="295"/>
        <end position="308"/>
    </location>
</feature>
<evidence type="ECO:0000313" key="3">
    <source>
        <dbReference type="Proteomes" id="UP000663824"/>
    </source>
</evidence>
<comment type="caution">
    <text evidence="2">The sequence shown here is derived from an EMBL/GenBank/DDBJ whole genome shotgun (WGS) entry which is preliminary data.</text>
</comment>